<evidence type="ECO:0000313" key="1">
    <source>
        <dbReference type="EMBL" id="KAH9521705.1"/>
    </source>
</evidence>
<dbReference type="Proteomes" id="UP000790347">
    <property type="component" value="Unassembled WGS sequence"/>
</dbReference>
<evidence type="ECO:0000313" key="2">
    <source>
        <dbReference type="Proteomes" id="UP000790347"/>
    </source>
</evidence>
<reference evidence="1" key="1">
    <citation type="submission" date="2013-05" db="EMBL/GenBank/DDBJ databases">
        <authorList>
            <person name="Yim A.K.Y."/>
            <person name="Chan T.F."/>
            <person name="Ji K.M."/>
            <person name="Liu X.Y."/>
            <person name="Zhou J.W."/>
            <person name="Li R.Q."/>
            <person name="Yang K.Y."/>
            <person name="Li J."/>
            <person name="Li M."/>
            <person name="Law P.T.W."/>
            <person name="Wu Y.L."/>
            <person name="Cai Z.L."/>
            <person name="Qin H."/>
            <person name="Bao Y."/>
            <person name="Leung R.K.K."/>
            <person name="Ng P.K.S."/>
            <person name="Zou J."/>
            <person name="Zhong X.J."/>
            <person name="Ran P.X."/>
            <person name="Zhong N.S."/>
            <person name="Liu Z.G."/>
            <person name="Tsui S.K.W."/>
        </authorList>
    </citation>
    <scope>NUCLEOTIDE SEQUENCE</scope>
    <source>
        <strain evidence="1">Derf</strain>
        <tissue evidence="1">Whole organism</tissue>
    </source>
</reference>
<dbReference type="AlphaFoldDB" id="A0A922I5G5"/>
<dbReference type="EMBL" id="ASGP02000002">
    <property type="protein sequence ID" value="KAH9521705.1"/>
    <property type="molecule type" value="Genomic_DNA"/>
</dbReference>
<gene>
    <name evidence="1" type="primary">GRIK4_1</name>
    <name evidence="1" type="ORF">DERF_005337</name>
</gene>
<reference evidence="1" key="2">
    <citation type="journal article" date="2022" name="Res Sq">
        <title>Comparative Genomics Reveals Insights into the Divergent Evolution of Astigmatic Mites and Household Pest Adaptations.</title>
        <authorList>
            <person name="Xiong Q."/>
            <person name="Wan A.T.-Y."/>
            <person name="Liu X.-Y."/>
            <person name="Fung C.S.-H."/>
            <person name="Xiao X."/>
            <person name="Malainual N."/>
            <person name="Hou J."/>
            <person name="Wang L."/>
            <person name="Wang M."/>
            <person name="Yang K."/>
            <person name="Cui Y."/>
            <person name="Leung E."/>
            <person name="Nong W."/>
            <person name="Shin S.-K."/>
            <person name="Au S."/>
            <person name="Jeong K.Y."/>
            <person name="Chew F.T."/>
            <person name="Hui J."/>
            <person name="Leung T.F."/>
            <person name="Tungtrongchitr A."/>
            <person name="Zhong N."/>
            <person name="Liu Z."/>
            <person name="Tsui S."/>
        </authorList>
    </citation>
    <scope>NUCLEOTIDE SEQUENCE</scope>
    <source>
        <strain evidence="1">Derf</strain>
        <tissue evidence="1">Whole organism</tissue>
    </source>
</reference>
<keyword evidence="2" id="KW-1185">Reference proteome</keyword>
<accession>A0A922I5G5</accession>
<organism evidence="1 2">
    <name type="scientific">Dermatophagoides farinae</name>
    <name type="common">American house dust mite</name>
    <dbReference type="NCBI Taxonomy" id="6954"/>
    <lineage>
        <taxon>Eukaryota</taxon>
        <taxon>Metazoa</taxon>
        <taxon>Ecdysozoa</taxon>
        <taxon>Arthropoda</taxon>
        <taxon>Chelicerata</taxon>
        <taxon>Arachnida</taxon>
        <taxon>Acari</taxon>
        <taxon>Acariformes</taxon>
        <taxon>Sarcoptiformes</taxon>
        <taxon>Astigmata</taxon>
        <taxon>Psoroptidia</taxon>
        <taxon>Analgoidea</taxon>
        <taxon>Pyroglyphidae</taxon>
        <taxon>Dermatophagoidinae</taxon>
        <taxon>Dermatophagoides</taxon>
    </lineage>
</organism>
<comment type="caution">
    <text evidence="1">The sequence shown here is derived from an EMBL/GenBank/DDBJ whole genome shotgun (WGS) entry which is preliminary data.</text>
</comment>
<name>A0A922I5G5_DERFA</name>
<proteinExistence type="predicted"/>
<sequence>MPIIGAGLDVVVCCDNGVGDESCLATIGMIGGVEQDERPPPLETIVLLLVAAEIDDDFFIGRCGKAGGGGGGGGGVAGDQDQYTVVRNKYYLRLVAVLQSIVVDVQH</sequence>
<protein>
    <submittedName>
        <fullName evidence="1">Glutamate receptor ionotropic, kainate 4, variant 2</fullName>
    </submittedName>
</protein>
<keyword evidence="1" id="KW-0675">Receptor</keyword>